<evidence type="ECO:0000313" key="3">
    <source>
        <dbReference type="Proteomes" id="UP001626550"/>
    </source>
</evidence>
<sequence length="121" mass="14036">MEVLFDPRSHPTFETKKPSSFAPRDSQDFFKSKPEITSNLAIDELEIQRELTNLDATKEGKWLRFQRNRPAKPSHNGPSEFHQIPFYELADPPQLDEPATIAMRPQLDEQMVSDYATMLRC</sequence>
<comment type="caution">
    <text evidence="2">The sequence shown here is derived from an EMBL/GenBank/DDBJ whole genome shotgun (WGS) entry which is preliminary data.</text>
</comment>
<feature type="compositionally biased region" description="Basic and acidic residues" evidence="1">
    <location>
        <begin position="1"/>
        <end position="17"/>
    </location>
</feature>
<organism evidence="2 3">
    <name type="scientific">Cichlidogyrus casuarinus</name>
    <dbReference type="NCBI Taxonomy" id="1844966"/>
    <lineage>
        <taxon>Eukaryota</taxon>
        <taxon>Metazoa</taxon>
        <taxon>Spiralia</taxon>
        <taxon>Lophotrochozoa</taxon>
        <taxon>Platyhelminthes</taxon>
        <taxon>Monogenea</taxon>
        <taxon>Monopisthocotylea</taxon>
        <taxon>Dactylogyridea</taxon>
        <taxon>Ancyrocephalidae</taxon>
        <taxon>Cichlidogyrus</taxon>
    </lineage>
</organism>
<accession>A0ABD2QDH5</accession>
<evidence type="ECO:0000256" key="1">
    <source>
        <dbReference type="SAM" id="MobiDB-lite"/>
    </source>
</evidence>
<dbReference type="AlphaFoldDB" id="A0ABD2QDH5"/>
<proteinExistence type="predicted"/>
<reference evidence="2 3" key="1">
    <citation type="submission" date="2024-11" db="EMBL/GenBank/DDBJ databases">
        <title>Adaptive evolution of stress response genes in parasites aligns with host niche diversity.</title>
        <authorList>
            <person name="Hahn C."/>
            <person name="Resl P."/>
        </authorList>
    </citation>
    <scope>NUCLEOTIDE SEQUENCE [LARGE SCALE GENOMIC DNA]</scope>
    <source>
        <strain evidence="2">EGGRZ-B1_66</strain>
        <tissue evidence="2">Body</tissue>
    </source>
</reference>
<dbReference type="EMBL" id="JBJKFK010000357">
    <property type="protein sequence ID" value="KAL3317598.1"/>
    <property type="molecule type" value="Genomic_DNA"/>
</dbReference>
<gene>
    <name evidence="2" type="ORF">Ciccas_003743</name>
</gene>
<keyword evidence="3" id="KW-1185">Reference proteome</keyword>
<protein>
    <submittedName>
        <fullName evidence="2">Uncharacterized protein</fullName>
    </submittedName>
</protein>
<dbReference type="Proteomes" id="UP001626550">
    <property type="component" value="Unassembled WGS sequence"/>
</dbReference>
<name>A0ABD2QDH5_9PLAT</name>
<feature type="region of interest" description="Disordered" evidence="1">
    <location>
        <begin position="1"/>
        <end position="29"/>
    </location>
</feature>
<evidence type="ECO:0000313" key="2">
    <source>
        <dbReference type="EMBL" id="KAL3317598.1"/>
    </source>
</evidence>